<dbReference type="HOGENOM" id="CLU_3331546_0_0_3"/>
<evidence type="ECO:0000313" key="2">
    <source>
        <dbReference type="Proteomes" id="UP000002274"/>
    </source>
</evidence>
<proteinExistence type="predicted"/>
<organism evidence="1 2">
    <name type="scientific">Prochlorococcus marinus (strain MIT 9303)</name>
    <dbReference type="NCBI Taxonomy" id="59922"/>
    <lineage>
        <taxon>Bacteria</taxon>
        <taxon>Bacillati</taxon>
        <taxon>Cyanobacteriota</taxon>
        <taxon>Cyanophyceae</taxon>
        <taxon>Synechococcales</taxon>
        <taxon>Prochlorococcaceae</taxon>
        <taxon>Prochlorococcus</taxon>
    </lineage>
</organism>
<evidence type="ECO:0000313" key="1">
    <source>
        <dbReference type="EMBL" id="ABM78199.1"/>
    </source>
</evidence>
<protein>
    <submittedName>
        <fullName evidence="1">Uncharacterized protein</fullName>
    </submittedName>
</protein>
<name>A2C9N9_PROM3</name>
<dbReference type="EMBL" id="CP000554">
    <property type="protein sequence ID" value="ABM78199.1"/>
    <property type="molecule type" value="Genomic_DNA"/>
</dbReference>
<reference evidence="1 2" key="1">
    <citation type="journal article" date="2007" name="PLoS Genet.">
        <title>Patterns and implications of gene gain and loss in the evolution of Prochlorococcus.</title>
        <authorList>
            <person name="Kettler G.C."/>
            <person name="Martiny A.C."/>
            <person name="Huang K."/>
            <person name="Zucker J."/>
            <person name="Coleman M.L."/>
            <person name="Rodrigue S."/>
            <person name="Chen F."/>
            <person name="Lapidus A."/>
            <person name="Ferriera S."/>
            <person name="Johnson J."/>
            <person name="Steglich C."/>
            <person name="Church G.M."/>
            <person name="Richardson P."/>
            <person name="Chisholm S.W."/>
        </authorList>
    </citation>
    <scope>NUCLEOTIDE SEQUENCE [LARGE SCALE GENOMIC DNA]</scope>
    <source>
        <strain evidence="1 2">MIT 9303</strain>
    </source>
</reference>
<dbReference type="AlphaFoldDB" id="A2C9N9"/>
<dbReference type="Proteomes" id="UP000002274">
    <property type="component" value="Chromosome"/>
</dbReference>
<accession>A2C9N9</accession>
<gene>
    <name evidence="1" type="ordered locus">P9303_14531</name>
</gene>
<sequence length="38" mass="4276">MGVGSCQLQQGCSDDDNGYWQPSAFLALLQAVRKLYRR</sequence>
<dbReference type="KEGG" id="pmf:P9303_14531"/>